<sequence>MAVHPIPPLARRVRGVSAEVAAHLEQLIATDVVRAGERLPSERDLAATLQVSRATVREALTELESKRLIERHQGRGSVVVDRGSAPEELRDGMGALDVELHNVTEIRELVEPRIAALAARRAAPSNVMQLEDVVARSSEHLSAEESLRLDRAFHELLAHAAQNPLLVALSGMTDEWTVDLRGRSHATKCARRISVEGHREILAAVASGDEEAAERAMAAHLRDVRTIIERERGRHDDQPLRRSHDDRSPGRGLARRD</sequence>
<evidence type="ECO:0000256" key="1">
    <source>
        <dbReference type="ARBA" id="ARBA00023015"/>
    </source>
</evidence>
<proteinExistence type="predicted"/>
<evidence type="ECO:0000313" key="6">
    <source>
        <dbReference type="EMBL" id="MBS4182448.1"/>
    </source>
</evidence>
<dbReference type="GO" id="GO:0003677">
    <property type="term" value="F:DNA binding"/>
    <property type="evidence" value="ECO:0007669"/>
    <property type="project" value="UniProtKB-KW"/>
</dbReference>
<dbReference type="Pfam" id="PF00392">
    <property type="entry name" value="GntR"/>
    <property type="match status" value="1"/>
</dbReference>
<dbReference type="PANTHER" id="PTHR43537">
    <property type="entry name" value="TRANSCRIPTIONAL REGULATOR, GNTR FAMILY"/>
    <property type="match status" value="1"/>
</dbReference>
<dbReference type="Pfam" id="PF07729">
    <property type="entry name" value="FCD"/>
    <property type="match status" value="1"/>
</dbReference>
<reference evidence="6" key="1">
    <citation type="submission" date="2021-05" db="EMBL/GenBank/DDBJ databases">
        <title>Novel Bacillus species.</title>
        <authorList>
            <person name="Liu G."/>
        </authorList>
    </citation>
    <scope>NUCLEOTIDE SEQUENCE</scope>
    <source>
        <strain evidence="6">FJAT-50051</strain>
    </source>
</reference>
<keyword evidence="3" id="KW-0804">Transcription</keyword>
<dbReference type="Gene3D" id="1.20.120.530">
    <property type="entry name" value="GntR ligand-binding domain-like"/>
    <property type="match status" value="1"/>
</dbReference>
<protein>
    <submittedName>
        <fullName evidence="6">FadR family transcriptional regulator</fullName>
    </submittedName>
</protein>
<name>A0A942SZC6_9BACI</name>
<dbReference type="InterPro" id="IPR036388">
    <property type="entry name" value="WH-like_DNA-bd_sf"/>
</dbReference>
<evidence type="ECO:0000259" key="5">
    <source>
        <dbReference type="PROSITE" id="PS50949"/>
    </source>
</evidence>
<dbReference type="SMART" id="SM00895">
    <property type="entry name" value="FCD"/>
    <property type="match status" value="1"/>
</dbReference>
<evidence type="ECO:0000256" key="4">
    <source>
        <dbReference type="SAM" id="MobiDB-lite"/>
    </source>
</evidence>
<keyword evidence="1" id="KW-0805">Transcription regulation</keyword>
<dbReference type="SMART" id="SM00345">
    <property type="entry name" value="HTH_GNTR"/>
    <property type="match status" value="1"/>
</dbReference>
<feature type="domain" description="HTH gntR-type" evidence="5">
    <location>
        <begin position="14"/>
        <end position="82"/>
    </location>
</feature>
<dbReference type="InterPro" id="IPR008920">
    <property type="entry name" value="TF_FadR/GntR_C"/>
</dbReference>
<dbReference type="SUPFAM" id="SSF46785">
    <property type="entry name" value="Winged helix' DNA-binding domain"/>
    <property type="match status" value="1"/>
</dbReference>
<dbReference type="PANTHER" id="PTHR43537:SF5">
    <property type="entry name" value="UXU OPERON TRANSCRIPTIONAL REGULATOR"/>
    <property type="match status" value="1"/>
</dbReference>
<evidence type="ECO:0000256" key="3">
    <source>
        <dbReference type="ARBA" id="ARBA00023163"/>
    </source>
</evidence>
<dbReference type="GO" id="GO:0003700">
    <property type="term" value="F:DNA-binding transcription factor activity"/>
    <property type="evidence" value="ECO:0007669"/>
    <property type="project" value="InterPro"/>
</dbReference>
<accession>A0A942SZC6</accession>
<keyword evidence="2" id="KW-0238">DNA-binding</keyword>
<comment type="caution">
    <text evidence="6">The sequence shown here is derived from an EMBL/GenBank/DDBJ whole genome shotgun (WGS) entry which is preliminary data.</text>
</comment>
<gene>
    <name evidence="6" type="ORF">KHB02_13705</name>
</gene>
<dbReference type="PROSITE" id="PS50949">
    <property type="entry name" value="HTH_GNTR"/>
    <property type="match status" value="1"/>
</dbReference>
<evidence type="ECO:0000256" key="2">
    <source>
        <dbReference type="ARBA" id="ARBA00023125"/>
    </source>
</evidence>
<dbReference type="InterPro" id="IPR011711">
    <property type="entry name" value="GntR_C"/>
</dbReference>
<dbReference type="SUPFAM" id="SSF48008">
    <property type="entry name" value="GntR ligand-binding domain-like"/>
    <property type="match status" value="1"/>
</dbReference>
<dbReference type="Gene3D" id="1.10.10.10">
    <property type="entry name" value="Winged helix-like DNA-binding domain superfamily/Winged helix DNA-binding domain"/>
    <property type="match status" value="1"/>
</dbReference>
<dbReference type="EMBL" id="JAGYPE010000002">
    <property type="protein sequence ID" value="MBS4182448.1"/>
    <property type="molecule type" value="Genomic_DNA"/>
</dbReference>
<organism evidence="6">
    <name type="scientific">Neobacillus citreus</name>
    <dbReference type="NCBI Taxonomy" id="2833578"/>
    <lineage>
        <taxon>Bacteria</taxon>
        <taxon>Bacillati</taxon>
        <taxon>Bacillota</taxon>
        <taxon>Bacilli</taxon>
        <taxon>Bacillales</taxon>
        <taxon>Bacillaceae</taxon>
        <taxon>Neobacillus</taxon>
    </lineage>
</organism>
<dbReference type="InterPro" id="IPR036390">
    <property type="entry name" value="WH_DNA-bd_sf"/>
</dbReference>
<dbReference type="InterPro" id="IPR000524">
    <property type="entry name" value="Tscrpt_reg_HTH_GntR"/>
</dbReference>
<feature type="region of interest" description="Disordered" evidence="4">
    <location>
        <begin position="229"/>
        <end position="257"/>
    </location>
</feature>
<dbReference type="PRINTS" id="PR00035">
    <property type="entry name" value="HTHGNTR"/>
</dbReference>
<dbReference type="AlphaFoldDB" id="A0A942SZC6"/>
<dbReference type="CDD" id="cd07377">
    <property type="entry name" value="WHTH_GntR"/>
    <property type="match status" value="1"/>
</dbReference>